<keyword evidence="3" id="KW-1185">Reference proteome</keyword>
<dbReference type="InterPro" id="IPR038186">
    <property type="entry name" value="CHAD_dom_sf"/>
</dbReference>
<gene>
    <name evidence="2" type="ORF">EV688_10645</name>
</gene>
<dbReference type="SMART" id="SM00880">
    <property type="entry name" value="CHAD"/>
    <property type="match status" value="1"/>
</dbReference>
<dbReference type="AlphaFoldDB" id="A0A4R2L9D8"/>
<accession>A0A4R2L9D8</accession>
<evidence type="ECO:0000313" key="2">
    <source>
        <dbReference type="EMBL" id="TCO75855.1"/>
    </source>
</evidence>
<dbReference type="RefSeq" id="WP_117316025.1">
    <property type="nucleotide sequence ID" value="NZ_QQSW01000005.1"/>
</dbReference>
<reference evidence="2 3" key="1">
    <citation type="submission" date="2019-03" db="EMBL/GenBank/DDBJ databases">
        <title>Genomic Encyclopedia of Type Strains, Phase IV (KMG-IV): sequencing the most valuable type-strain genomes for metagenomic binning, comparative biology and taxonomic classification.</title>
        <authorList>
            <person name="Goeker M."/>
        </authorList>
    </citation>
    <scope>NUCLEOTIDE SEQUENCE [LARGE SCALE GENOMIC DNA]</scope>
    <source>
        <strain evidence="2 3">DSM 23344</strain>
    </source>
</reference>
<dbReference type="Pfam" id="PF05235">
    <property type="entry name" value="CHAD"/>
    <property type="match status" value="1"/>
</dbReference>
<feature type="domain" description="CHAD" evidence="1">
    <location>
        <begin position="8"/>
        <end position="286"/>
    </location>
</feature>
<proteinExistence type="predicted"/>
<dbReference type="InterPro" id="IPR007899">
    <property type="entry name" value="CHAD_dom"/>
</dbReference>
<dbReference type="Proteomes" id="UP000294980">
    <property type="component" value="Unassembled WGS sequence"/>
</dbReference>
<evidence type="ECO:0000313" key="3">
    <source>
        <dbReference type="Proteomes" id="UP000294980"/>
    </source>
</evidence>
<dbReference type="EMBL" id="SLWX01000006">
    <property type="protein sequence ID" value="TCO75855.1"/>
    <property type="molecule type" value="Genomic_DNA"/>
</dbReference>
<protein>
    <submittedName>
        <fullName evidence="2">CHAD domain-containing protein</fullName>
    </submittedName>
</protein>
<dbReference type="PROSITE" id="PS51708">
    <property type="entry name" value="CHAD"/>
    <property type="match status" value="1"/>
</dbReference>
<organism evidence="2 3">
    <name type="scientific">Chromatocurvus halotolerans</name>
    <dbReference type="NCBI Taxonomy" id="1132028"/>
    <lineage>
        <taxon>Bacteria</taxon>
        <taxon>Pseudomonadati</taxon>
        <taxon>Pseudomonadota</taxon>
        <taxon>Gammaproteobacteria</taxon>
        <taxon>Cellvibrionales</taxon>
        <taxon>Halieaceae</taxon>
        <taxon>Chromatocurvus</taxon>
    </lineage>
</organism>
<evidence type="ECO:0000259" key="1">
    <source>
        <dbReference type="PROSITE" id="PS51708"/>
    </source>
</evidence>
<dbReference type="PANTHER" id="PTHR39339:SF1">
    <property type="entry name" value="CHAD DOMAIN-CONTAINING PROTEIN"/>
    <property type="match status" value="1"/>
</dbReference>
<name>A0A4R2L9D8_9GAMM</name>
<comment type="caution">
    <text evidence="2">The sequence shown here is derived from an EMBL/GenBank/DDBJ whole genome shotgun (WGS) entry which is preliminary data.</text>
</comment>
<dbReference type="PANTHER" id="PTHR39339">
    <property type="entry name" value="SLR1444 PROTEIN"/>
    <property type="match status" value="1"/>
</dbReference>
<sequence length="304" mass="34988">MAYKFRIGESAGDGIRRMARQQIDKALDEIADGELDQHATVHQVRKRCKKVRALLRLARGDLDAAGKIYQRENVCFRDAARRLSNVRDAQAMLETCDKLKETVSSQSDLQHLRDLRDELEARMRNPSLREDDLDERLDAFAVTFREARIRVDAWPVGDGFGSLAPGLKKNYRQGRNAMRKAARKPGTAHFHDWRKRVKYHLYHIQVLAPSWKHVLKPWQDEIKRLGDDLGDEHDLAVFTQMLAQNPGDFCSRANHDALQELSRQRRTQLQIRTLSLGQRVFAEKPKPLTNRLRAYWAASLSGSA</sequence>
<dbReference type="OrthoDB" id="9810907at2"/>
<dbReference type="Gene3D" id="1.40.20.10">
    <property type="entry name" value="CHAD domain"/>
    <property type="match status" value="1"/>
</dbReference>